<evidence type="ECO:0000313" key="2">
    <source>
        <dbReference type="Proteomes" id="UP000298664"/>
    </source>
</evidence>
<accession>A0AAF0HAP3</accession>
<organism evidence="1 2">
    <name type="scientific">Agrobacterium larrymoorei</name>
    <dbReference type="NCBI Taxonomy" id="160699"/>
    <lineage>
        <taxon>Bacteria</taxon>
        <taxon>Pseudomonadati</taxon>
        <taxon>Pseudomonadota</taxon>
        <taxon>Alphaproteobacteria</taxon>
        <taxon>Hyphomicrobiales</taxon>
        <taxon>Rhizobiaceae</taxon>
        <taxon>Rhizobium/Agrobacterium group</taxon>
        <taxon>Agrobacterium</taxon>
    </lineage>
</organism>
<dbReference type="RefSeq" id="WP_170980191.1">
    <property type="nucleotide sequence ID" value="NZ_CP124733.1"/>
</dbReference>
<dbReference type="EMBL" id="CP124733">
    <property type="protein sequence ID" value="WHA42157.1"/>
    <property type="molecule type" value="Genomic_DNA"/>
</dbReference>
<name>A0AAF0HAP3_9HYPH</name>
<dbReference type="Proteomes" id="UP000298664">
    <property type="component" value="Chromosome Circular"/>
</dbReference>
<gene>
    <name evidence="1" type="ORF">CFBP5477_005895</name>
</gene>
<dbReference type="AlphaFoldDB" id="A0AAF0HAP3"/>
<sequence length="58" mass="6810">MAKSIFRNALDRVVEARRREADRYVSRALLSLDDTTLAAIGTNREELRRKAHNSYVFW</sequence>
<evidence type="ECO:0008006" key="3">
    <source>
        <dbReference type="Google" id="ProtNLM"/>
    </source>
</evidence>
<evidence type="ECO:0000313" key="1">
    <source>
        <dbReference type="EMBL" id="WHA42157.1"/>
    </source>
</evidence>
<reference evidence="1" key="1">
    <citation type="submission" date="2023-05" db="EMBL/GenBank/DDBJ databases">
        <title>Complete genome sequence of Agrobacterium larrymoorei CFBP5477.</title>
        <authorList>
            <person name="Yen H.-C."/>
            <person name="Chou L."/>
            <person name="Lin Y.-C."/>
            <person name="Lai E.-M."/>
            <person name="Kuo C.-H."/>
        </authorList>
    </citation>
    <scope>NUCLEOTIDE SEQUENCE</scope>
    <source>
        <strain evidence="1">CFBP5477</strain>
    </source>
</reference>
<proteinExistence type="predicted"/>
<protein>
    <recommendedName>
        <fullName evidence="3">DUF1127 domain-containing protein</fullName>
    </recommendedName>
</protein>